<keyword evidence="5" id="KW-1185">Reference proteome</keyword>
<comment type="caution">
    <text evidence="4">The sequence shown here is derived from an EMBL/GenBank/DDBJ whole genome shotgun (WGS) entry which is preliminary data.</text>
</comment>
<evidence type="ECO:0000259" key="2">
    <source>
        <dbReference type="Pfam" id="PF00534"/>
    </source>
</evidence>
<dbReference type="GO" id="GO:0016757">
    <property type="term" value="F:glycosyltransferase activity"/>
    <property type="evidence" value="ECO:0007669"/>
    <property type="project" value="UniProtKB-KW"/>
</dbReference>
<evidence type="ECO:0000313" key="4">
    <source>
        <dbReference type="EMBL" id="MDJ1184111.1"/>
    </source>
</evidence>
<dbReference type="RefSeq" id="WP_283758763.1">
    <property type="nucleotide sequence ID" value="NZ_JAQOSQ010000012.1"/>
</dbReference>
<dbReference type="Proteomes" id="UP001232992">
    <property type="component" value="Unassembled WGS sequence"/>
</dbReference>
<proteinExistence type="predicted"/>
<dbReference type="PANTHER" id="PTHR46401">
    <property type="entry name" value="GLYCOSYLTRANSFERASE WBBK-RELATED"/>
    <property type="match status" value="1"/>
</dbReference>
<evidence type="ECO:0000313" key="5">
    <source>
        <dbReference type="Proteomes" id="UP001232992"/>
    </source>
</evidence>
<sequence>MAPRFFLVFPNIFGFKGGIQVYSAFLLHSLQCIYPQAEYDVFLKYDSCIPESHGFLPQTRFHVFGRFPRWVQSVLLGLSLVKLSWQKRPSLTICTHVNYGVVCDRLKQWLGCPYWIIGHGTEVWNLQDTRLRGALSHANRVVAVSEYTRSRLLAEQDLTEEQMVVLPNTFDPQRFQIKPKPDYLLQRYGLSPEQPIILTVSRLGRSAHYKGYGVILEALTQLRQHLPTIHYLLVGKGDDRPWIERRIEELELSEFVTLTGAVSDDELCDHYNLCDLFALPSQGEGFGIVYLESMACGKPALAGDRDGAVDPLAGGDWGSLVNPEDVEAIAKTLAQILQGEYPNQRLYNPEALRNYVIHNYSLDRFTDRLKTLLSA</sequence>
<name>A0ABT7BY75_9CYAN</name>
<keyword evidence="4" id="KW-0328">Glycosyltransferase</keyword>
<reference evidence="4 5" key="1">
    <citation type="submission" date="2023-01" db="EMBL/GenBank/DDBJ databases">
        <title>Novel diversity within Roseofilum (Cyanobacteria; Desertifilaceae) from marine benthic mats with descriptions of four novel species.</title>
        <authorList>
            <person name="Wang Y."/>
            <person name="Berthold D.E."/>
            <person name="Hu J."/>
            <person name="Lefler F.W."/>
            <person name="Laughinghouse H.D. IV."/>
        </authorList>
    </citation>
    <scope>NUCLEOTIDE SEQUENCE [LARGE SCALE GENOMIC DNA]</scope>
    <source>
        <strain evidence="4 5">BLCC-M143</strain>
    </source>
</reference>
<accession>A0ABT7BY75</accession>
<dbReference type="EMBL" id="JAQOSQ010000012">
    <property type="protein sequence ID" value="MDJ1184111.1"/>
    <property type="molecule type" value="Genomic_DNA"/>
</dbReference>
<evidence type="ECO:0000259" key="3">
    <source>
        <dbReference type="Pfam" id="PF13439"/>
    </source>
</evidence>
<feature type="domain" description="Glycosyl transferase family 1" evidence="2">
    <location>
        <begin position="188"/>
        <end position="345"/>
    </location>
</feature>
<feature type="domain" description="Glycosyltransferase subfamily 4-like N-terminal" evidence="3">
    <location>
        <begin position="62"/>
        <end position="174"/>
    </location>
</feature>
<organism evidence="4 5">
    <name type="scientific">Roseofilum casamattae BLCC-M143</name>
    <dbReference type="NCBI Taxonomy" id="3022442"/>
    <lineage>
        <taxon>Bacteria</taxon>
        <taxon>Bacillati</taxon>
        <taxon>Cyanobacteriota</taxon>
        <taxon>Cyanophyceae</taxon>
        <taxon>Desertifilales</taxon>
        <taxon>Desertifilaceae</taxon>
        <taxon>Roseofilum</taxon>
        <taxon>Roseofilum casamattae</taxon>
    </lineage>
</organism>
<dbReference type="InterPro" id="IPR028098">
    <property type="entry name" value="Glyco_trans_4-like_N"/>
</dbReference>
<dbReference type="EC" id="2.4.-.-" evidence="4"/>
<dbReference type="SUPFAM" id="SSF53756">
    <property type="entry name" value="UDP-Glycosyltransferase/glycogen phosphorylase"/>
    <property type="match status" value="1"/>
</dbReference>
<evidence type="ECO:0000256" key="1">
    <source>
        <dbReference type="ARBA" id="ARBA00022679"/>
    </source>
</evidence>
<gene>
    <name evidence="4" type="ORF">PMH09_13040</name>
</gene>
<dbReference type="Pfam" id="PF00534">
    <property type="entry name" value="Glycos_transf_1"/>
    <property type="match status" value="1"/>
</dbReference>
<dbReference type="Gene3D" id="3.40.50.2000">
    <property type="entry name" value="Glycogen Phosphorylase B"/>
    <property type="match status" value="2"/>
</dbReference>
<dbReference type="InterPro" id="IPR001296">
    <property type="entry name" value="Glyco_trans_1"/>
</dbReference>
<dbReference type="Pfam" id="PF13439">
    <property type="entry name" value="Glyco_transf_4"/>
    <property type="match status" value="1"/>
</dbReference>
<dbReference type="PANTHER" id="PTHR46401:SF2">
    <property type="entry name" value="GLYCOSYLTRANSFERASE WBBK-RELATED"/>
    <property type="match status" value="1"/>
</dbReference>
<protein>
    <submittedName>
        <fullName evidence="4">Glycosyltransferase</fullName>
        <ecNumber evidence="4">2.4.-.-</ecNumber>
    </submittedName>
</protein>
<keyword evidence="1 4" id="KW-0808">Transferase</keyword>